<sequence length="263" mass="30277">MIFEAKSHQQRMDFDNRHLCAFSDDMAPLKDRVRSQFPKVLIRRTSPYNKAIETSKCKFYQIQLTGLVRIRQRKELLCETHLSDFNEKLGSSGDFDDQLRVSTNCSGESKRGFISGTHQCLSLFEEMDTKLSKSAKYKQLITRIPGTKRYFCWLVTLANESWDKVKIALFDFPHCAFTRNSELHLVADEQKALAIFDLKSEQLRARSLPGEGPTSSTFSHSGIKVIQQSFIQAFPVNNGYFYKNVDRSIIVLAAFLLFLYGRM</sequence>
<dbReference type="EMBL" id="JBJKFK010001500">
    <property type="protein sequence ID" value="KAL3312933.1"/>
    <property type="molecule type" value="Genomic_DNA"/>
</dbReference>
<reference evidence="1 2" key="1">
    <citation type="submission" date="2024-11" db="EMBL/GenBank/DDBJ databases">
        <title>Adaptive evolution of stress response genes in parasites aligns with host niche diversity.</title>
        <authorList>
            <person name="Hahn C."/>
            <person name="Resl P."/>
        </authorList>
    </citation>
    <scope>NUCLEOTIDE SEQUENCE [LARGE SCALE GENOMIC DNA]</scope>
    <source>
        <strain evidence="1">EGGRZ-B1_66</strain>
        <tissue evidence="1">Body</tissue>
    </source>
</reference>
<name>A0ABD2Q0Q5_9PLAT</name>
<organism evidence="1 2">
    <name type="scientific">Cichlidogyrus casuarinus</name>
    <dbReference type="NCBI Taxonomy" id="1844966"/>
    <lineage>
        <taxon>Eukaryota</taxon>
        <taxon>Metazoa</taxon>
        <taxon>Spiralia</taxon>
        <taxon>Lophotrochozoa</taxon>
        <taxon>Platyhelminthes</taxon>
        <taxon>Monogenea</taxon>
        <taxon>Monopisthocotylea</taxon>
        <taxon>Dactylogyridea</taxon>
        <taxon>Ancyrocephalidae</taxon>
        <taxon>Cichlidogyrus</taxon>
    </lineage>
</organism>
<evidence type="ECO:0000313" key="1">
    <source>
        <dbReference type="EMBL" id="KAL3312933.1"/>
    </source>
</evidence>
<comment type="caution">
    <text evidence="1">The sequence shown here is derived from an EMBL/GenBank/DDBJ whole genome shotgun (WGS) entry which is preliminary data.</text>
</comment>
<keyword evidence="2" id="KW-1185">Reference proteome</keyword>
<proteinExistence type="predicted"/>
<protein>
    <submittedName>
        <fullName evidence="1">Uncharacterized protein</fullName>
    </submittedName>
</protein>
<accession>A0ABD2Q0Q5</accession>
<dbReference type="Proteomes" id="UP001626550">
    <property type="component" value="Unassembled WGS sequence"/>
</dbReference>
<gene>
    <name evidence="1" type="ORF">Ciccas_008471</name>
</gene>
<evidence type="ECO:0000313" key="2">
    <source>
        <dbReference type="Proteomes" id="UP001626550"/>
    </source>
</evidence>
<dbReference type="AlphaFoldDB" id="A0ABD2Q0Q5"/>